<dbReference type="InterPro" id="IPR031306">
    <property type="entry name" value="CcdC"/>
</dbReference>
<feature type="transmembrane region" description="Helical" evidence="1">
    <location>
        <begin position="132"/>
        <end position="150"/>
    </location>
</feature>
<evidence type="ECO:0000256" key="1">
    <source>
        <dbReference type="SAM" id="Phobius"/>
    </source>
</evidence>
<dbReference type="PIRSF" id="PIRSF021441">
    <property type="entry name" value="DUF1453"/>
    <property type="match status" value="1"/>
</dbReference>
<dbReference type="STRING" id="571933.SAMN05216362_101229"/>
<feature type="transmembrane region" description="Helical" evidence="1">
    <location>
        <begin position="6"/>
        <end position="29"/>
    </location>
</feature>
<evidence type="ECO:0000313" key="2">
    <source>
        <dbReference type="EMBL" id="SEP60502.1"/>
    </source>
</evidence>
<dbReference type="Proteomes" id="UP000199427">
    <property type="component" value="Unassembled WGS sequence"/>
</dbReference>
<dbReference type="PANTHER" id="PTHR39164">
    <property type="entry name" value="PROTEIN CCDC"/>
    <property type="match status" value="1"/>
</dbReference>
<keyword evidence="1" id="KW-1133">Transmembrane helix</keyword>
<keyword evidence="3" id="KW-1185">Reference proteome</keyword>
<dbReference type="InterPro" id="IPR058247">
    <property type="entry name" value="DUF1453"/>
</dbReference>
<name>A0A1H8Z7Y0_9BACI</name>
<dbReference type="PANTHER" id="PTHR39164:SF1">
    <property type="entry name" value="PROTEIN CCDC"/>
    <property type="match status" value="1"/>
</dbReference>
<protein>
    <submittedName>
        <fullName evidence="2">Membrane protein CcdC involved in cytochrome C biogenesis</fullName>
    </submittedName>
</protein>
<feature type="transmembrane region" description="Helical" evidence="1">
    <location>
        <begin position="67"/>
        <end position="89"/>
    </location>
</feature>
<keyword evidence="1" id="KW-0472">Membrane</keyword>
<feature type="transmembrane region" description="Helical" evidence="1">
    <location>
        <begin position="41"/>
        <end position="61"/>
    </location>
</feature>
<accession>A0A1H8Z7Y0</accession>
<proteinExistence type="predicted"/>
<feature type="transmembrane region" description="Helical" evidence="1">
    <location>
        <begin position="101"/>
        <end position="120"/>
    </location>
</feature>
<dbReference type="EMBL" id="FOES01000001">
    <property type="protein sequence ID" value="SEP60502.1"/>
    <property type="molecule type" value="Genomic_DNA"/>
</dbReference>
<organism evidence="2 3">
    <name type="scientific">Piscibacillus halophilus</name>
    <dbReference type="NCBI Taxonomy" id="571933"/>
    <lineage>
        <taxon>Bacteria</taxon>
        <taxon>Bacillati</taxon>
        <taxon>Bacillota</taxon>
        <taxon>Bacilli</taxon>
        <taxon>Bacillales</taxon>
        <taxon>Bacillaceae</taxon>
        <taxon>Piscibacillus</taxon>
    </lineage>
</organism>
<gene>
    <name evidence="2" type="ORF">SAMN05216362_101229</name>
</gene>
<dbReference type="Pfam" id="PF07301">
    <property type="entry name" value="DUF1453"/>
    <property type="match status" value="1"/>
</dbReference>
<sequence>MVFFESMLFAVLTSVMFVFIAVTMIIVRSRASKKPATVKKIIIPPLAMSTGALMFIFPYFQVSWLQVLEAISVGVLFSILLIWTSNFEIKGKDIYLKPSKAFVFILVFLLLFRIVLKIYLGQGISVGETSGMFYLLAFGMLFTWRVAMLIKFMKIKQNMEFNVNLSSRSN</sequence>
<keyword evidence="1" id="KW-0812">Transmembrane</keyword>
<reference evidence="2 3" key="1">
    <citation type="submission" date="2016-10" db="EMBL/GenBank/DDBJ databases">
        <authorList>
            <person name="de Groot N.N."/>
        </authorList>
    </citation>
    <scope>NUCLEOTIDE SEQUENCE [LARGE SCALE GENOMIC DNA]</scope>
    <source>
        <strain evidence="2 3">DSM 21633</strain>
    </source>
</reference>
<evidence type="ECO:0000313" key="3">
    <source>
        <dbReference type="Proteomes" id="UP000199427"/>
    </source>
</evidence>
<dbReference type="AlphaFoldDB" id="A0A1H8Z7Y0"/>